<organism evidence="1 2">
    <name type="scientific">Marinicrinis lubricantis</name>
    <dbReference type="NCBI Taxonomy" id="2086470"/>
    <lineage>
        <taxon>Bacteria</taxon>
        <taxon>Bacillati</taxon>
        <taxon>Bacillota</taxon>
        <taxon>Bacilli</taxon>
        <taxon>Bacillales</taxon>
        <taxon>Paenibacillaceae</taxon>
    </lineage>
</organism>
<gene>
    <name evidence="1" type="ORF">ACFPXP_00200</name>
</gene>
<dbReference type="Proteomes" id="UP001596250">
    <property type="component" value="Unassembled WGS sequence"/>
</dbReference>
<dbReference type="RefSeq" id="WP_379891277.1">
    <property type="nucleotide sequence ID" value="NZ_CBCSCT010000037.1"/>
</dbReference>
<protein>
    <submittedName>
        <fullName evidence="1">Uncharacterized protein</fullName>
    </submittedName>
</protein>
<dbReference type="EMBL" id="JBHSQV010000001">
    <property type="protein sequence ID" value="MFC5984928.1"/>
    <property type="molecule type" value="Genomic_DNA"/>
</dbReference>
<keyword evidence="2" id="KW-1185">Reference proteome</keyword>
<evidence type="ECO:0000313" key="1">
    <source>
        <dbReference type="EMBL" id="MFC5984928.1"/>
    </source>
</evidence>
<name>A0ABW1IJ27_9BACL</name>
<comment type="caution">
    <text evidence="1">The sequence shown here is derived from an EMBL/GenBank/DDBJ whole genome shotgun (WGS) entry which is preliminary data.</text>
</comment>
<reference evidence="2" key="1">
    <citation type="journal article" date="2019" name="Int. J. Syst. Evol. Microbiol.">
        <title>The Global Catalogue of Microorganisms (GCM) 10K type strain sequencing project: providing services to taxonomists for standard genome sequencing and annotation.</title>
        <authorList>
            <consortium name="The Broad Institute Genomics Platform"/>
            <consortium name="The Broad Institute Genome Sequencing Center for Infectious Disease"/>
            <person name="Wu L."/>
            <person name="Ma J."/>
        </authorList>
    </citation>
    <scope>NUCLEOTIDE SEQUENCE [LARGE SCALE GENOMIC DNA]</scope>
    <source>
        <strain evidence="2">CCM 8749</strain>
    </source>
</reference>
<accession>A0ABW1IJ27</accession>
<sequence>MDESEDDIYEGKYGRDKGMEKKREGCRKRGRVLVRIVILTFLQDDDLIKKGVFLASRLCSGKISLAIEAAQAHEIRQGNKPH</sequence>
<evidence type="ECO:0000313" key="2">
    <source>
        <dbReference type="Proteomes" id="UP001596250"/>
    </source>
</evidence>
<proteinExistence type="predicted"/>